<accession>A0ABQ5HNS9</accession>
<reference evidence="2" key="2">
    <citation type="submission" date="2022-01" db="EMBL/GenBank/DDBJ databases">
        <authorList>
            <person name="Yamashiro T."/>
            <person name="Shiraishi A."/>
            <person name="Satake H."/>
            <person name="Nakayama K."/>
        </authorList>
    </citation>
    <scope>NUCLEOTIDE SEQUENCE</scope>
</reference>
<name>A0ABQ5HNS9_9ASTR</name>
<gene>
    <name evidence="2" type="ORF">Tco_1078367</name>
</gene>
<keyword evidence="3" id="KW-1185">Reference proteome</keyword>
<dbReference type="EMBL" id="BQNB010019832">
    <property type="protein sequence ID" value="GJT89522.1"/>
    <property type="molecule type" value="Genomic_DNA"/>
</dbReference>
<protein>
    <submittedName>
        <fullName evidence="2">Uncharacterized protein</fullName>
    </submittedName>
</protein>
<proteinExistence type="predicted"/>
<evidence type="ECO:0000256" key="1">
    <source>
        <dbReference type="SAM" id="MobiDB-lite"/>
    </source>
</evidence>
<evidence type="ECO:0000313" key="2">
    <source>
        <dbReference type="EMBL" id="GJT89522.1"/>
    </source>
</evidence>
<reference evidence="2" key="1">
    <citation type="journal article" date="2022" name="Int. J. Mol. Sci.">
        <title>Draft Genome of Tanacetum Coccineum: Genomic Comparison of Closely Related Tanacetum-Family Plants.</title>
        <authorList>
            <person name="Yamashiro T."/>
            <person name="Shiraishi A."/>
            <person name="Nakayama K."/>
            <person name="Satake H."/>
        </authorList>
    </citation>
    <scope>NUCLEOTIDE SEQUENCE</scope>
</reference>
<comment type="caution">
    <text evidence="2">The sequence shown here is derived from an EMBL/GenBank/DDBJ whole genome shotgun (WGS) entry which is preliminary data.</text>
</comment>
<feature type="compositionally biased region" description="Basic and acidic residues" evidence="1">
    <location>
        <begin position="1"/>
        <end position="14"/>
    </location>
</feature>
<evidence type="ECO:0000313" key="3">
    <source>
        <dbReference type="Proteomes" id="UP001151760"/>
    </source>
</evidence>
<dbReference type="Proteomes" id="UP001151760">
    <property type="component" value="Unassembled WGS sequence"/>
</dbReference>
<sequence length="147" mass="16831">MKYMKENKEGDDKKKERKKRRHGGLSSVWKCLQMTTNPSPCVEKGYLYYLEYLGRLAYYNVYKIITEIPLLNDQDFNCGLNILRLTISPKARLVSSCCAIFDLEPLPLSFDLVFSSEIFKSFPCLSLSSSSSCDLVSWPTCSYYASS</sequence>
<feature type="region of interest" description="Disordered" evidence="1">
    <location>
        <begin position="1"/>
        <end position="21"/>
    </location>
</feature>
<organism evidence="2 3">
    <name type="scientific">Tanacetum coccineum</name>
    <dbReference type="NCBI Taxonomy" id="301880"/>
    <lineage>
        <taxon>Eukaryota</taxon>
        <taxon>Viridiplantae</taxon>
        <taxon>Streptophyta</taxon>
        <taxon>Embryophyta</taxon>
        <taxon>Tracheophyta</taxon>
        <taxon>Spermatophyta</taxon>
        <taxon>Magnoliopsida</taxon>
        <taxon>eudicotyledons</taxon>
        <taxon>Gunneridae</taxon>
        <taxon>Pentapetalae</taxon>
        <taxon>asterids</taxon>
        <taxon>campanulids</taxon>
        <taxon>Asterales</taxon>
        <taxon>Asteraceae</taxon>
        <taxon>Asteroideae</taxon>
        <taxon>Anthemideae</taxon>
        <taxon>Anthemidinae</taxon>
        <taxon>Tanacetum</taxon>
    </lineage>
</organism>